<keyword evidence="11 13" id="KW-0472">Membrane</keyword>
<evidence type="ECO:0000256" key="5">
    <source>
        <dbReference type="ARBA" id="ARBA00022448"/>
    </source>
</evidence>
<feature type="transmembrane region" description="Helical" evidence="13">
    <location>
        <begin position="354"/>
        <end position="372"/>
    </location>
</feature>
<evidence type="ECO:0000256" key="11">
    <source>
        <dbReference type="ARBA" id="ARBA00023136"/>
    </source>
</evidence>
<feature type="transmembrane region" description="Helical" evidence="13">
    <location>
        <begin position="56"/>
        <end position="78"/>
    </location>
</feature>
<comment type="subcellular location">
    <subcellularLocation>
        <location evidence="2">Cell membrane</location>
        <topology evidence="2">Multi-pass membrane protein</topology>
    </subcellularLocation>
</comment>
<dbReference type="PIRSF" id="PIRSF006603">
    <property type="entry name" value="DinF"/>
    <property type="match status" value="1"/>
</dbReference>
<dbReference type="EMBL" id="JBBNGJ010000001">
    <property type="protein sequence ID" value="MEQ2591503.1"/>
    <property type="molecule type" value="Genomic_DNA"/>
</dbReference>
<feature type="transmembrane region" description="Helical" evidence="13">
    <location>
        <begin position="138"/>
        <end position="156"/>
    </location>
</feature>
<evidence type="ECO:0000256" key="9">
    <source>
        <dbReference type="ARBA" id="ARBA00022989"/>
    </source>
</evidence>
<evidence type="ECO:0000256" key="13">
    <source>
        <dbReference type="SAM" id="Phobius"/>
    </source>
</evidence>
<proteinExistence type="inferred from homology"/>
<feature type="transmembrane region" description="Helical" evidence="13">
    <location>
        <begin position="401"/>
        <end position="427"/>
    </location>
</feature>
<dbReference type="InterPro" id="IPR048279">
    <property type="entry name" value="MdtK-like"/>
</dbReference>
<evidence type="ECO:0000256" key="2">
    <source>
        <dbReference type="ARBA" id="ARBA00004651"/>
    </source>
</evidence>
<feature type="transmembrane region" description="Helical" evidence="13">
    <location>
        <begin position="12"/>
        <end position="36"/>
    </location>
</feature>
<dbReference type="PANTHER" id="PTHR43298:SF2">
    <property type="entry name" value="FMN_FAD EXPORTER YEEO-RELATED"/>
    <property type="match status" value="1"/>
</dbReference>
<dbReference type="Pfam" id="PF01554">
    <property type="entry name" value="MatE"/>
    <property type="match status" value="2"/>
</dbReference>
<evidence type="ECO:0000256" key="4">
    <source>
        <dbReference type="ARBA" id="ARBA00020268"/>
    </source>
</evidence>
<dbReference type="PANTHER" id="PTHR43298">
    <property type="entry name" value="MULTIDRUG RESISTANCE PROTEIN NORM-RELATED"/>
    <property type="match status" value="1"/>
</dbReference>
<comment type="function">
    <text evidence="1">Multidrug efflux pump.</text>
</comment>
<evidence type="ECO:0000256" key="12">
    <source>
        <dbReference type="ARBA" id="ARBA00031636"/>
    </source>
</evidence>
<evidence type="ECO:0000256" key="7">
    <source>
        <dbReference type="ARBA" id="ARBA00022475"/>
    </source>
</evidence>
<name>A0ABV1I6K6_9FIRM</name>
<dbReference type="RefSeq" id="WP_055272950.1">
    <property type="nucleotide sequence ID" value="NZ_JBBNGJ010000001.1"/>
</dbReference>
<evidence type="ECO:0000256" key="6">
    <source>
        <dbReference type="ARBA" id="ARBA00022449"/>
    </source>
</evidence>
<keyword evidence="9 13" id="KW-1133">Transmembrane helix</keyword>
<dbReference type="Proteomes" id="UP001494672">
    <property type="component" value="Unassembled WGS sequence"/>
</dbReference>
<accession>A0ABV1I6K6</accession>
<evidence type="ECO:0000256" key="1">
    <source>
        <dbReference type="ARBA" id="ARBA00003408"/>
    </source>
</evidence>
<gene>
    <name evidence="14" type="ORF">AAAU18_01070</name>
</gene>
<reference evidence="14 15" key="1">
    <citation type="submission" date="2024-04" db="EMBL/GenBank/DDBJ databases">
        <title>Human intestinal bacterial collection.</title>
        <authorList>
            <person name="Pauvert C."/>
            <person name="Hitch T.C.A."/>
            <person name="Clavel T."/>
        </authorList>
    </citation>
    <scope>NUCLEOTIDE SEQUENCE [LARGE SCALE GENOMIC DNA]</scope>
    <source>
        <strain evidence="14 15">CLA-AA-H181</strain>
    </source>
</reference>
<dbReference type="InterPro" id="IPR002528">
    <property type="entry name" value="MATE_fam"/>
</dbReference>
<feature type="transmembrane region" description="Helical" evidence="13">
    <location>
        <begin position="165"/>
        <end position="186"/>
    </location>
</feature>
<feature type="transmembrane region" description="Helical" evidence="13">
    <location>
        <begin position="99"/>
        <end position="118"/>
    </location>
</feature>
<keyword evidence="5" id="KW-0813">Transport</keyword>
<feature type="transmembrane region" description="Helical" evidence="13">
    <location>
        <begin position="316"/>
        <end position="342"/>
    </location>
</feature>
<dbReference type="InterPro" id="IPR050222">
    <property type="entry name" value="MATE_MdtK"/>
</dbReference>
<protein>
    <recommendedName>
        <fullName evidence="4">Probable multidrug resistance protein NorM</fullName>
    </recommendedName>
    <alternativeName>
        <fullName evidence="12">Multidrug-efflux transporter</fullName>
    </alternativeName>
</protein>
<dbReference type="CDD" id="cd13135">
    <property type="entry name" value="MATE_like_9"/>
    <property type="match status" value="1"/>
</dbReference>
<keyword evidence="8 13" id="KW-0812">Transmembrane</keyword>
<keyword evidence="6" id="KW-0050">Antiport</keyword>
<keyword evidence="7" id="KW-1003">Cell membrane</keyword>
<evidence type="ECO:0000313" key="14">
    <source>
        <dbReference type="EMBL" id="MEQ2591503.1"/>
    </source>
</evidence>
<evidence type="ECO:0000256" key="3">
    <source>
        <dbReference type="ARBA" id="ARBA00010199"/>
    </source>
</evidence>
<evidence type="ECO:0000313" key="15">
    <source>
        <dbReference type="Proteomes" id="UP001494672"/>
    </source>
</evidence>
<feature type="transmembrane region" description="Helical" evidence="13">
    <location>
        <begin position="276"/>
        <end position="296"/>
    </location>
</feature>
<sequence>MKNTLIKTNKKYLPGLLNIAVPIMLSNLISQLQMLIDRIFLGHVNSMYMSALGNVTSPMWTTMSFCFSIVTGASILISQGVGAGDTEHIEEYSGAMVKYNNIIPILLFFFWTFCAEFVFRLMGVSDGLMPMCLDYSRYYAPVFLITGLGGAFSVILQTSNYTKPLVVYGILRSGVNILLDWVMIFGRFGFPAMGIKGAAIATTIAEYSGLIFAVIFVVSSKKLNTKPSMKWVVKAHIKPYLLSAKLGVNTALEDFAWNLGNLLLIRILNAINEMAAGIYSIIFSVEVLAVVIIGAIGNGTMTLTGEAKGNNDLGKYKGVCVCAYGLCIVVGIITLGVCLAFPQQIISLFTNDKSIIASCGIYLIFISINLFAKSANIVVGNAIRGSGNTIWMLITQLFGTLWVVSVALLFVFVLKLGIAGVFLAVIVDEIVRSFINLGKYLRIVKNWGSTDWDKKTELAKQ</sequence>
<comment type="similarity">
    <text evidence="3">Belongs to the multi antimicrobial extrusion (MATE) (TC 2.A.66.1) family.</text>
</comment>
<comment type="caution">
    <text evidence="14">The sequence shown here is derived from an EMBL/GenBank/DDBJ whole genome shotgun (WGS) entry which is preliminary data.</text>
</comment>
<feature type="transmembrane region" description="Helical" evidence="13">
    <location>
        <begin position="198"/>
        <end position="219"/>
    </location>
</feature>
<evidence type="ECO:0000256" key="10">
    <source>
        <dbReference type="ARBA" id="ARBA00023065"/>
    </source>
</evidence>
<evidence type="ECO:0000256" key="8">
    <source>
        <dbReference type="ARBA" id="ARBA00022692"/>
    </source>
</evidence>
<keyword evidence="10" id="KW-0406">Ion transport</keyword>
<keyword evidence="15" id="KW-1185">Reference proteome</keyword>
<organism evidence="14 15">
    <name type="scientific">Coprococcus aceti</name>
    <dbReference type="NCBI Taxonomy" id="2981786"/>
    <lineage>
        <taxon>Bacteria</taxon>
        <taxon>Bacillati</taxon>
        <taxon>Bacillota</taxon>
        <taxon>Clostridia</taxon>
        <taxon>Lachnospirales</taxon>
        <taxon>Lachnospiraceae</taxon>
        <taxon>Coprococcus</taxon>
    </lineage>
</organism>
<dbReference type="NCBIfam" id="TIGR00797">
    <property type="entry name" value="matE"/>
    <property type="match status" value="1"/>
</dbReference>